<keyword evidence="17" id="KW-1185">Reference proteome</keyword>
<dbReference type="GO" id="GO:0030686">
    <property type="term" value="C:90S preribosome"/>
    <property type="evidence" value="ECO:0007669"/>
    <property type="project" value="TreeGrafter"/>
</dbReference>
<dbReference type="Proteomes" id="UP000035680">
    <property type="component" value="Unassembled WGS sequence"/>
</dbReference>
<evidence type="ECO:0000259" key="15">
    <source>
        <dbReference type="Pfam" id="PF13718"/>
    </source>
</evidence>
<dbReference type="InterPro" id="IPR027992">
    <property type="entry name" value="tRNA_bind_dom"/>
</dbReference>
<dbReference type="GO" id="GO:0051391">
    <property type="term" value="P:tRNA acetylation"/>
    <property type="evidence" value="ECO:0007669"/>
    <property type="project" value="UniProtKB-UniRule"/>
</dbReference>
<dbReference type="WBParaSite" id="SVE_0402000.1">
    <property type="protein sequence ID" value="SVE_0402000.1"/>
    <property type="gene ID" value="SVE_0402000"/>
</dbReference>
<dbReference type="InterPro" id="IPR013562">
    <property type="entry name" value="TmcA/NAT10_N"/>
</dbReference>
<dbReference type="Gene3D" id="3.40.630.30">
    <property type="match status" value="1"/>
</dbReference>
<dbReference type="InterPro" id="IPR000182">
    <property type="entry name" value="GNAT_dom"/>
</dbReference>
<dbReference type="GO" id="GO:0005524">
    <property type="term" value="F:ATP binding"/>
    <property type="evidence" value="ECO:0007669"/>
    <property type="project" value="UniProtKB-UniRule"/>
</dbReference>
<protein>
    <recommendedName>
        <fullName evidence="9 10">RNA cytidine acetyltransferase</fullName>
        <ecNumber evidence="10">2.3.1.-</ecNumber>
    </recommendedName>
    <alternativeName>
        <fullName evidence="10">18S rRNA cytosine acetyltransferase</fullName>
    </alternativeName>
</protein>
<evidence type="ECO:0000313" key="18">
    <source>
        <dbReference type="WBParaSite" id="SVE_0402000.1"/>
    </source>
</evidence>
<feature type="binding site" evidence="10">
    <location>
        <begin position="281"/>
        <end position="290"/>
    </location>
    <ligand>
        <name>ATP</name>
        <dbReference type="ChEBI" id="CHEBI:30616"/>
    </ligand>
</feature>
<name>A0A0K0F5C9_STRVS</name>
<evidence type="ECO:0000256" key="5">
    <source>
        <dbReference type="ARBA" id="ARBA00022741"/>
    </source>
</evidence>
<evidence type="ECO:0000256" key="11">
    <source>
        <dbReference type="SAM" id="Coils"/>
    </source>
</evidence>
<reference evidence="18" key="2">
    <citation type="submission" date="2015-08" db="UniProtKB">
        <authorList>
            <consortium name="WormBaseParasite"/>
        </authorList>
    </citation>
    <scope>IDENTIFICATION</scope>
</reference>
<organism evidence="17 18">
    <name type="scientific">Strongyloides venezuelensis</name>
    <name type="common">Threadworm</name>
    <dbReference type="NCBI Taxonomy" id="75913"/>
    <lineage>
        <taxon>Eukaryota</taxon>
        <taxon>Metazoa</taxon>
        <taxon>Ecdysozoa</taxon>
        <taxon>Nematoda</taxon>
        <taxon>Chromadorea</taxon>
        <taxon>Rhabditida</taxon>
        <taxon>Tylenchina</taxon>
        <taxon>Panagrolaimomorpha</taxon>
        <taxon>Strongyloidoidea</taxon>
        <taxon>Strongyloididae</taxon>
        <taxon>Strongyloides</taxon>
    </lineage>
</organism>
<feature type="coiled-coil region" evidence="11">
    <location>
        <begin position="921"/>
        <end position="948"/>
    </location>
</feature>
<keyword evidence="3 10" id="KW-0808">Transferase</keyword>
<dbReference type="STRING" id="75913.A0A0K0F5C9"/>
<dbReference type="InterPro" id="IPR027417">
    <property type="entry name" value="P-loop_NTPase"/>
</dbReference>
<dbReference type="CDD" id="cd04301">
    <property type="entry name" value="NAT_SF"/>
    <property type="match status" value="1"/>
</dbReference>
<keyword evidence="8 10" id="KW-0012">Acyltransferase</keyword>
<evidence type="ECO:0000256" key="7">
    <source>
        <dbReference type="ARBA" id="ARBA00023242"/>
    </source>
</evidence>
<evidence type="ECO:0000259" key="14">
    <source>
        <dbReference type="Pfam" id="PF08351"/>
    </source>
</evidence>
<feature type="domain" description="N-acetyltransferase" evidence="15">
    <location>
        <begin position="519"/>
        <end position="743"/>
    </location>
</feature>
<keyword evidence="11" id="KW-0175">Coiled coil</keyword>
<dbReference type="Pfam" id="PF13725">
    <property type="entry name" value="tRNA_bind_2"/>
    <property type="match status" value="1"/>
</dbReference>
<evidence type="ECO:0000259" key="13">
    <source>
        <dbReference type="Pfam" id="PF05127"/>
    </source>
</evidence>
<dbReference type="EC" id="2.3.1.-" evidence="10"/>
<evidence type="ECO:0000256" key="12">
    <source>
        <dbReference type="SAM" id="MobiDB-lite"/>
    </source>
</evidence>
<comment type="function">
    <text evidence="10">RNA cytidine acetyltransferase with specificity toward both 18S rRNA and tRNAs. Catalyzes the formation of N(4)-acetylcytidine (ac4C) in 18S rRNA. Required for early nucleolar cleavages of precursor rRNA at sites A0, A1 and A2 during 18S rRNA synthesis. Catalyzes the formation of ac4C in serine and leucine tRNAs. Requires a tRNA-binding adapter protein for full tRNA acetyltransferase activity but not for 18S rRNA acetylation.</text>
</comment>
<keyword evidence="7 10" id="KW-0539">Nucleus</keyword>
<feature type="domain" description="TmcA/NAT10 N-terminal" evidence="14">
    <location>
        <begin position="12"/>
        <end position="200"/>
    </location>
</feature>
<dbReference type="Gene3D" id="3.40.50.11040">
    <property type="match status" value="1"/>
</dbReference>
<dbReference type="PANTHER" id="PTHR10925:SF5">
    <property type="entry name" value="RNA CYTIDINE ACETYLTRANSFERASE"/>
    <property type="match status" value="1"/>
</dbReference>
<dbReference type="AlphaFoldDB" id="A0A0K0F5C9"/>
<evidence type="ECO:0000313" key="17">
    <source>
        <dbReference type="Proteomes" id="UP000035680"/>
    </source>
</evidence>
<evidence type="ECO:0000256" key="4">
    <source>
        <dbReference type="ARBA" id="ARBA00022694"/>
    </source>
</evidence>
<dbReference type="GO" id="GO:1904812">
    <property type="term" value="P:rRNA acetylation involved in maturation of SSU-rRNA"/>
    <property type="evidence" value="ECO:0007669"/>
    <property type="project" value="InterPro"/>
</dbReference>
<feature type="binding site" evidence="10">
    <location>
        <begin position="627"/>
        <end position="633"/>
    </location>
    <ligand>
        <name>acetyl-CoA</name>
        <dbReference type="ChEBI" id="CHEBI:57288"/>
    </ligand>
</feature>
<evidence type="ECO:0000256" key="8">
    <source>
        <dbReference type="ARBA" id="ARBA00023315"/>
    </source>
</evidence>
<feature type="domain" description="Possible tRNA binding" evidence="16">
    <location>
        <begin position="752"/>
        <end position="976"/>
    </location>
</feature>
<comment type="catalytic activity">
    <reaction evidence="10">
        <text>a cytidine in tRNA + acetyl-CoA + ATP + H2O = an N(4)-acetylcytidine in tRNA + ADP + phosphate + CoA + H(+)</text>
        <dbReference type="Rhea" id="RHEA:53876"/>
        <dbReference type="Rhea" id="RHEA-COMP:13670"/>
        <dbReference type="Rhea" id="RHEA-COMP:13671"/>
        <dbReference type="ChEBI" id="CHEBI:15377"/>
        <dbReference type="ChEBI" id="CHEBI:15378"/>
        <dbReference type="ChEBI" id="CHEBI:30616"/>
        <dbReference type="ChEBI" id="CHEBI:43474"/>
        <dbReference type="ChEBI" id="CHEBI:57287"/>
        <dbReference type="ChEBI" id="CHEBI:57288"/>
        <dbReference type="ChEBI" id="CHEBI:74900"/>
        <dbReference type="ChEBI" id="CHEBI:82748"/>
        <dbReference type="ChEBI" id="CHEBI:456216"/>
    </reaction>
</comment>
<dbReference type="GO" id="GO:0005730">
    <property type="term" value="C:nucleolus"/>
    <property type="evidence" value="ECO:0007669"/>
    <property type="project" value="UniProtKB-SubCell"/>
</dbReference>
<evidence type="ECO:0000259" key="16">
    <source>
        <dbReference type="Pfam" id="PF13725"/>
    </source>
</evidence>
<dbReference type="GO" id="GO:1990883">
    <property type="term" value="F:18S rRNA cytidine N-acetyltransferase activity"/>
    <property type="evidence" value="ECO:0007669"/>
    <property type="project" value="TreeGrafter"/>
</dbReference>
<keyword evidence="5 10" id="KW-0547">Nucleotide-binding</keyword>
<evidence type="ECO:0000256" key="9">
    <source>
        <dbReference type="ARBA" id="ARBA00068357"/>
    </source>
</evidence>
<feature type="binding site" evidence="10">
    <location>
        <position position="715"/>
    </location>
    <ligand>
        <name>acetyl-CoA</name>
        <dbReference type="ChEBI" id="CHEBI:57288"/>
    </ligand>
</feature>
<dbReference type="GO" id="GO:0000049">
    <property type="term" value="F:tRNA binding"/>
    <property type="evidence" value="ECO:0007669"/>
    <property type="project" value="TreeGrafter"/>
</dbReference>
<evidence type="ECO:0000256" key="10">
    <source>
        <dbReference type="HAMAP-Rule" id="MF_03211"/>
    </source>
</evidence>
<dbReference type="PANTHER" id="PTHR10925">
    <property type="entry name" value="N-ACETYLTRANSFERASE 10"/>
    <property type="match status" value="1"/>
</dbReference>
<feature type="binding site" evidence="10">
    <location>
        <position position="461"/>
    </location>
    <ligand>
        <name>ATP</name>
        <dbReference type="ChEBI" id="CHEBI:30616"/>
    </ligand>
</feature>
<dbReference type="InterPro" id="IPR033688">
    <property type="entry name" value="NAT10"/>
</dbReference>
<comment type="similarity">
    <text evidence="10">Belongs to the RNA cytidine acetyltransferase family. NAT10 subfamily.</text>
</comment>
<proteinExistence type="inferred from homology"/>
<dbReference type="HAMAP" id="MF_03211">
    <property type="entry name" value="RNA_acetyltr_Nat10"/>
    <property type="match status" value="1"/>
</dbReference>
<feature type="domain" description="TcmA/NAT10 helicase" evidence="13">
    <location>
        <begin position="276"/>
        <end position="479"/>
    </location>
</feature>
<reference evidence="17" key="1">
    <citation type="submission" date="2014-07" db="EMBL/GenBank/DDBJ databases">
        <authorList>
            <person name="Martin A.A"/>
            <person name="De Silva N."/>
        </authorList>
    </citation>
    <scope>NUCLEOTIDE SEQUENCE</scope>
</reference>
<accession>A0A0K0F5C9</accession>
<evidence type="ECO:0000256" key="3">
    <source>
        <dbReference type="ARBA" id="ARBA00022679"/>
    </source>
</evidence>
<keyword evidence="2 10" id="KW-0698">rRNA processing</keyword>
<feature type="region of interest" description="Disordered" evidence="12">
    <location>
        <begin position="993"/>
        <end position="1024"/>
    </location>
</feature>
<dbReference type="Pfam" id="PF08351">
    <property type="entry name" value="TmcA_N"/>
    <property type="match status" value="1"/>
</dbReference>
<dbReference type="InterPro" id="IPR007807">
    <property type="entry name" value="TcmA/NAT10_helicase"/>
</dbReference>
<comment type="subcellular location">
    <subcellularLocation>
        <location evidence="1 10">Nucleus</location>
        <location evidence="1 10">Nucleolus</location>
    </subcellularLocation>
</comment>
<dbReference type="Pfam" id="PF13718">
    <property type="entry name" value="GNAT_acetyltr_2"/>
    <property type="match status" value="1"/>
</dbReference>
<comment type="catalytic activity">
    <reaction evidence="10">
        <text>a cytidine in 18S rRNA + acetyl-CoA + ATP + H2O = an N(4)-acetylcytidine in 18S rRNA + ADP + phosphate + CoA + H(+)</text>
        <dbReference type="Rhea" id="RHEA:51424"/>
        <dbReference type="Rhea" id="RHEA-COMP:13575"/>
        <dbReference type="Rhea" id="RHEA-COMP:13576"/>
        <dbReference type="ChEBI" id="CHEBI:15377"/>
        <dbReference type="ChEBI" id="CHEBI:15378"/>
        <dbReference type="ChEBI" id="CHEBI:30616"/>
        <dbReference type="ChEBI" id="CHEBI:43474"/>
        <dbReference type="ChEBI" id="CHEBI:57287"/>
        <dbReference type="ChEBI" id="CHEBI:57288"/>
        <dbReference type="ChEBI" id="CHEBI:74900"/>
        <dbReference type="ChEBI" id="CHEBI:82748"/>
        <dbReference type="ChEBI" id="CHEBI:456216"/>
    </reaction>
</comment>
<feature type="binding site" evidence="10">
    <location>
        <begin position="620"/>
        <end position="622"/>
    </location>
    <ligand>
        <name>acetyl-CoA</name>
        <dbReference type="ChEBI" id="CHEBI:57288"/>
    </ligand>
</feature>
<sequence length="1024" mass="116306">MRTKLDNRIRILVENGIILKHRSMFVIVGEKARDQIPILHHILTKATVSSHPTVLWCYKKELGFNSRRKSKVKKIKTKADHGNININENDPFEMFIASTQIRYCYYSESHKILGNTYGMLVLQDFEAITPNLLARTIETVEGGGLVVLLLSSVNSLRQLFTMTMDVHTRYRTEGNGEIIPRFNERFILSLSSCKSCLVTDDSLNVLPISSHINNLKEIEEKSNKKDKELEALKESMEDTKPIGELLKKCKTKCQAKVLLRLLDVITEKSAKATCSITAARGRGKSASLGLAIAGAIGFGYSSIFVTSPSPENLKTLFEFIVKGFDQMDYEEHTDYELIQSNNPEFNKALVRINVFREHRQTIQYIHPSDVVKLGQAELVVIDEAAAIPLPMVKALIDGPYLVFLASTINGYEGTGRSLSLKLLSQLRQDSSGNMKSESGEIKLATANVRKLYELSLDESIRYKPGDQVEIWLNKVLCLDATNIQNLIGGIPPPTKCELYYVNRDTLFSYHKASEAFLSNMMAIYVSAHYKNTPNDLQMLSDAPSHHIFVLMAPVKEDQTKMPDILAVIQVCYEGNLSKDVISAALGRGKRAAGDLIPWTVSQQFLDHDFPQLLGARIVRVAVHPDYQSMGYGQRAINLLTEYYEGKFPVLNNNIKEKKIKNIENNETLDLLEENIAPRDNLPPLLLKLNERQAEKLDYLGVSYGLTLSLLRFWKRNSFIPVYLRQTTNDLTGEHTNIAIKSLNDEDNEIPEWLKRYWKEFKYRFISLLGYEFKKFSPHMSLSLLQPVKNLGDDNYNNHVYSRETLSLFLSNTDMKRLHEYSRNMIDNHLITDLMPTVSKLYFNGHLGSTIDLTVLQSAILIAVGLQHKNVEDVSKEINIPVNQLLALYSKTIRKISDYLDQLCLNSIEEQIIAKDPKDKVIGDSKSKLDSLEEELSKAVDEIKERQKRDKDSMRKELSDQFAKYAIQGNDEEWDSALSQVNITRVGNGIVQIKSDRPEKLSQKQISNFVGKNEPPKKKKRLGKK</sequence>
<dbReference type="Gene3D" id="3.40.50.300">
    <property type="entry name" value="P-loop containing nucleotide triphosphate hydrolases"/>
    <property type="match status" value="1"/>
</dbReference>
<evidence type="ECO:0000256" key="6">
    <source>
        <dbReference type="ARBA" id="ARBA00022840"/>
    </source>
</evidence>
<dbReference type="Pfam" id="PF05127">
    <property type="entry name" value="NAT10_TcmA_helicase"/>
    <property type="match status" value="1"/>
</dbReference>
<dbReference type="GO" id="GO:0051392">
    <property type="term" value="F:tRNA cytidine N4-acetyltransferase activity"/>
    <property type="evidence" value="ECO:0007669"/>
    <property type="project" value="RHEA"/>
</dbReference>
<feature type="coiled-coil region" evidence="11">
    <location>
        <begin position="208"/>
        <end position="238"/>
    </location>
</feature>
<evidence type="ECO:0000256" key="2">
    <source>
        <dbReference type="ARBA" id="ARBA00022552"/>
    </source>
</evidence>
<keyword evidence="6 10" id="KW-0067">ATP-binding</keyword>
<evidence type="ECO:0000256" key="1">
    <source>
        <dbReference type="ARBA" id="ARBA00004604"/>
    </source>
</evidence>
<keyword evidence="4 10" id="KW-0819">tRNA processing</keyword>
<dbReference type="FunFam" id="3.40.50.300:FF:002218">
    <property type="entry name" value="tRNA(Met) cytidine acetyltransferase TmcA"/>
    <property type="match status" value="1"/>
</dbReference>
<dbReference type="InterPro" id="IPR032672">
    <property type="entry name" value="TmcA/NAT10/Kre33"/>
</dbReference>